<dbReference type="AlphaFoldDB" id="A0A3M6T820"/>
<protein>
    <submittedName>
        <fullName evidence="1">Uncharacterized protein</fullName>
    </submittedName>
</protein>
<evidence type="ECO:0000313" key="1">
    <source>
        <dbReference type="EMBL" id="RMX37557.1"/>
    </source>
</evidence>
<comment type="caution">
    <text evidence="1">The sequence shown here is derived from an EMBL/GenBank/DDBJ whole genome shotgun (WGS) entry which is preliminary data.</text>
</comment>
<reference evidence="1 2" key="1">
    <citation type="journal article" date="2018" name="Sci. Rep.">
        <title>Comparative analysis of the Pocillopora damicornis genome highlights role of immune system in coral evolution.</title>
        <authorList>
            <person name="Cunning R."/>
            <person name="Bay R.A."/>
            <person name="Gillette P."/>
            <person name="Baker A.C."/>
            <person name="Traylor-Knowles N."/>
        </authorList>
    </citation>
    <scope>NUCLEOTIDE SEQUENCE [LARGE SCALE GENOMIC DNA]</scope>
    <source>
        <strain evidence="1">RSMAS</strain>
        <tissue evidence="1">Whole animal</tissue>
    </source>
</reference>
<gene>
    <name evidence="1" type="ORF">pdam_00016626</name>
</gene>
<sequence>MQPGPKLLQSHLSDIFWKNSNATLSHVLPPSKVHIKFRKDFYTAIHEGKFLKDGNRPNLISCIFDRKYETYQHHISKELVTKQVFVSSATKPSMISSVSLQAEHDKDLKQNYLSSTKYQTVSQERRNNFFGGKDRFMVNVIANNGIELQNESLICQYLKDHNNDSPSGMITVLNHEILHNKYQSYFNSCSYSKNREEGTKILDYVKRALSSMGKSTDSMVVLNQRDYCLAAELMVVPVLQSGPSPSFLHSAVFQYLSHGNLSSVIHESTLKGTALKKVPDTGFLMFSCGQAAMHFRTWNLRYFRVRDVPRTIMPLLNTYRHSWESSPLLSCCVVKTLQQQFEGLHGEQLNLFIHLSRLVSWIEWESTENNLKKQQKQAVLYTCCKNGPSGVASCPKLVIQQSPPRYQFYTIRNQRARNLF</sequence>
<keyword evidence="2" id="KW-1185">Reference proteome</keyword>
<organism evidence="1 2">
    <name type="scientific">Pocillopora damicornis</name>
    <name type="common">Cauliflower coral</name>
    <name type="synonym">Millepora damicornis</name>
    <dbReference type="NCBI Taxonomy" id="46731"/>
    <lineage>
        <taxon>Eukaryota</taxon>
        <taxon>Metazoa</taxon>
        <taxon>Cnidaria</taxon>
        <taxon>Anthozoa</taxon>
        <taxon>Hexacorallia</taxon>
        <taxon>Scleractinia</taxon>
        <taxon>Astrocoeniina</taxon>
        <taxon>Pocilloporidae</taxon>
        <taxon>Pocillopora</taxon>
    </lineage>
</organism>
<accession>A0A3M6T820</accession>
<dbReference type="EMBL" id="RCHS01004096">
    <property type="protein sequence ID" value="RMX37557.1"/>
    <property type="molecule type" value="Genomic_DNA"/>
</dbReference>
<evidence type="ECO:0000313" key="2">
    <source>
        <dbReference type="Proteomes" id="UP000275408"/>
    </source>
</evidence>
<name>A0A3M6T820_POCDA</name>
<dbReference type="Proteomes" id="UP000275408">
    <property type="component" value="Unassembled WGS sequence"/>
</dbReference>
<proteinExistence type="predicted"/>